<name>A0A1V6Q0I8_9EURO</name>
<sequence>MARHFSVVLRWLVARLTYHAIFSTSTAAWATFRMSLALVMEEATNLAASAPVSVGLPLSEPVPSGTSPSGRIKADIISGSAAISEGTTSKD</sequence>
<dbReference type="AlphaFoldDB" id="A0A1V6Q0I8"/>
<protein>
    <submittedName>
        <fullName evidence="1">Uncharacterized protein</fullName>
    </submittedName>
</protein>
<dbReference type="Proteomes" id="UP000191672">
    <property type="component" value="Unassembled WGS sequence"/>
</dbReference>
<keyword evidence="2" id="KW-1185">Reference proteome</keyword>
<evidence type="ECO:0000313" key="1">
    <source>
        <dbReference type="EMBL" id="OQD82788.1"/>
    </source>
</evidence>
<accession>A0A1V6Q0I8</accession>
<organism evidence="1 2">
    <name type="scientific">Penicillium antarcticum</name>
    <dbReference type="NCBI Taxonomy" id="416450"/>
    <lineage>
        <taxon>Eukaryota</taxon>
        <taxon>Fungi</taxon>
        <taxon>Dikarya</taxon>
        <taxon>Ascomycota</taxon>
        <taxon>Pezizomycotina</taxon>
        <taxon>Eurotiomycetes</taxon>
        <taxon>Eurotiomycetidae</taxon>
        <taxon>Eurotiales</taxon>
        <taxon>Aspergillaceae</taxon>
        <taxon>Penicillium</taxon>
    </lineage>
</organism>
<comment type="caution">
    <text evidence="1">The sequence shown here is derived from an EMBL/GenBank/DDBJ whole genome shotgun (WGS) entry which is preliminary data.</text>
</comment>
<reference evidence="2" key="1">
    <citation type="journal article" date="2017" name="Nat. Microbiol.">
        <title>Global analysis of biosynthetic gene clusters reveals vast potential of secondary metabolite production in Penicillium species.</title>
        <authorList>
            <person name="Nielsen J.C."/>
            <person name="Grijseels S."/>
            <person name="Prigent S."/>
            <person name="Ji B."/>
            <person name="Dainat J."/>
            <person name="Nielsen K.F."/>
            <person name="Frisvad J.C."/>
            <person name="Workman M."/>
            <person name="Nielsen J."/>
        </authorList>
    </citation>
    <scope>NUCLEOTIDE SEQUENCE [LARGE SCALE GENOMIC DNA]</scope>
    <source>
        <strain evidence="2">IBT 31811</strain>
    </source>
</reference>
<dbReference type="EMBL" id="MDYN01000019">
    <property type="protein sequence ID" value="OQD82788.1"/>
    <property type="molecule type" value="Genomic_DNA"/>
</dbReference>
<evidence type="ECO:0000313" key="2">
    <source>
        <dbReference type="Proteomes" id="UP000191672"/>
    </source>
</evidence>
<proteinExistence type="predicted"/>
<gene>
    <name evidence="1" type="ORF">PENANT_c019G08263</name>
</gene>